<comment type="function">
    <text evidence="1">Probably mediates the hydrolysis of some nucleoside diphosphate derivatives.</text>
</comment>
<keyword evidence="6" id="KW-1185">Reference proteome</keyword>
<name>A0A2K1KW83_PHYPA</name>
<gene>
    <name evidence="5" type="primary">LOC112279616</name>
    <name evidence="4" type="ORF">PHYPA_005039</name>
</gene>
<dbReference type="OrthoDB" id="10261522at2759"/>
<dbReference type="EnsemblPlants" id="Pp3c3_27400V3.1">
    <property type="protein sequence ID" value="Pp3c3_27400V3.1"/>
    <property type="gene ID" value="Pp3c3_27400"/>
</dbReference>
<feature type="domain" description="DUF4743" evidence="3">
    <location>
        <begin position="16"/>
        <end position="136"/>
    </location>
</feature>
<dbReference type="CDD" id="cd03676">
    <property type="entry name" value="NUDIX_Tnr3_like"/>
    <property type="match status" value="1"/>
</dbReference>
<reference evidence="4 6" key="1">
    <citation type="journal article" date="2008" name="Science">
        <title>The Physcomitrella genome reveals evolutionary insights into the conquest of land by plants.</title>
        <authorList>
            <person name="Rensing S."/>
            <person name="Lang D."/>
            <person name="Zimmer A."/>
            <person name="Terry A."/>
            <person name="Salamov A."/>
            <person name="Shapiro H."/>
            <person name="Nishiyama T."/>
            <person name="Perroud P.-F."/>
            <person name="Lindquist E."/>
            <person name="Kamisugi Y."/>
            <person name="Tanahashi T."/>
            <person name="Sakakibara K."/>
            <person name="Fujita T."/>
            <person name="Oishi K."/>
            <person name="Shin-I T."/>
            <person name="Kuroki Y."/>
            <person name="Toyoda A."/>
            <person name="Suzuki Y."/>
            <person name="Hashimoto A."/>
            <person name="Yamaguchi K."/>
            <person name="Sugano A."/>
            <person name="Kohara Y."/>
            <person name="Fujiyama A."/>
            <person name="Anterola A."/>
            <person name="Aoki S."/>
            <person name="Ashton N."/>
            <person name="Barbazuk W.B."/>
            <person name="Barker E."/>
            <person name="Bennetzen J."/>
            <person name="Bezanilla M."/>
            <person name="Blankenship R."/>
            <person name="Cho S.H."/>
            <person name="Dutcher S."/>
            <person name="Estelle M."/>
            <person name="Fawcett J.A."/>
            <person name="Gundlach H."/>
            <person name="Hanada K."/>
            <person name="Heyl A."/>
            <person name="Hicks K.A."/>
            <person name="Hugh J."/>
            <person name="Lohr M."/>
            <person name="Mayer K."/>
            <person name="Melkozernov A."/>
            <person name="Murata T."/>
            <person name="Nelson D."/>
            <person name="Pils B."/>
            <person name="Prigge M."/>
            <person name="Reiss B."/>
            <person name="Renner T."/>
            <person name="Rombauts S."/>
            <person name="Rushton P."/>
            <person name="Sanderfoot A."/>
            <person name="Schween G."/>
            <person name="Shiu S.-H."/>
            <person name="Stueber K."/>
            <person name="Theodoulou F.L."/>
            <person name="Tu H."/>
            <person name="Van de Peer Y."/>
            <person name="Verrier P.J."/>
            <person name="Waters E."/>
            <person name="Wood A."/>
            <person name="Yang L."/>
            <person name="Cove D."/>
            <person name="Cuming A."/>
            <person name="Hasebe M."/>
            <person name="Lucas S."/>
            <person name="Mishler D.B."/>
            <person name="Reski R."/>
            <person name="Grigoriev I."/>
            <person name="Quatrano R.S."/>
            <person name="Boore J.L."/>
        </authorList>
    </citation>
    <scope>NUCLEOTIDE SEQUENCE [LARGE SCALE GENOMIC DNA]</scope>
    <source>
        <strain evidence="5 6">cv. Gransden 2004</strain>
    </source>
</reference>
<dbReference type="GO" id="GO:0044715">
    <property type="term" value="F:8-oxo-dGDP phosphatase activity"/>
    <property type="evidence" value="ECO:0000318"/>
    <property type="project" value="GO_Central"/>
</dbReference>
<dbReference type="FunFam" id="3.90.79.10:FF:000019">
    <property type="entry name" value="Thiamin pyrophosphokinase, putative"/>
    <property type="match status" value="1"/>
</dbReference>
<evidence type="ECO:0000313" key="4">
    <source>
        <dbReference type="EMBL" id="PNR58044.1"/>
    </source>
</evidence>
<dbReference type="EMBL" id="ABEU02000003">
    <property type="protein sequence ID" value="PNR58044.1"/>
    <property type="molecule type" value="Genomic_DNA"/>
</dbReference>
<organism evidence="4">
    <name type="scientific">Physcomitrium patens</name>
    <name type="common">Spreading-leaved earth moss</name>
    <name type="synonym">Physcomitrella patens</name>
    <dbReference type="NCBI Taxonomy" id="3218"/>
    <lineage>
        <taxon>Eukaryota</taxon>
        <taxon>Viridiplantae</taxon>
        <taxon>Streptophyta</taxon>
        <taxon>Embryophyta</taxon>
        <taxon>Bryophyta</taxon>
        <taxon>Bryophytina</taxon>
        <taxon>Bryopsida</taxon>
        <taxon>Funariidae</taxon>
        <taxon>Funariales</taxon>
        <taxon>Funariaceae</taxon>
        <taxon>Physcomitrium</taxon>
    </lineage>
</organism>
<reference evidence="4 6" key="2">
    <citation type="journal article" date="2018" name="Plant J.">
        <title>The Physcomitrella patens chromosome-scale assembly reveals moss genome structure and evolution.</title>
        <authorList>
            <person name="Lang D."/>
            <person name="Ullrich K.K."/>
            <person name="Murat F."/>
            <person name="Fuchs J."/>
            <person name="Jenkins J."/>
            <person name="Haas F.B."/>
            <person name="Piednoel M."/>
            <person name="Gundlach H."/>
            <person name="Van Bel M."/>
            <person name="Meyberg R."/>
            <person name="Vives C."/>
            <person name="Morata J."/>
            <person name="Symeonidi A."/>
            <person name="Hiss M."/>
            <person name="Muchero W."/>
            <person name="Kamisugi Y."/>
            <person name="Saleh O."/>
            <person name="Blanc G."/>
            <person name="Decker E.L."/>
            <person name="van Gessel N."/>
            <person name="Grimwood J."/>
            <person name="Hayes R.D."/>
            <person name="Graham S.W."/>
            <person name="Gunter L.E."/>
            <person name="McDaniel S.F."/>
            <person name="Hoernstein S.N.W."/>
            <person name="Larsson A."/>
            <person name="Li F.W."/>
            <person name="Perroud P.F."/>
            <person name="Phillips J."/>
            <person name="Ranjan P."/>
            <person name="Rokshar D.S."/>
            <person name="Rothfels C.J."/>
            <person name="Schneider L."/>
            <person name="Shu S."/>
            <person name="Stevenson D.W."/>
            <person name="Thummler F."/>
            <person name="Tillich M."/>
            <person name="Villarreal Aguilar J.C."/>
            <person name="Widiez T."/>
            <person name="Wong G.K."/>
            <person name="Wymore A."/>
            <person name="Zhang Y."/>
            <person name="Zimmer A.D."/>
            <person name="Quatrano R.S."/>
            <person name="Mayer K.F.X."/>
            <person name="Goodstein D."/>
            <person name="Casacuberta J.M."/>
            <person name="Vandepoele K."/>
            <person name="Reski R."/>
            <person name="Cuming A.C."/>
            <person name="Tuskan G.A."/>
            <person name="Maumus F."/>
            <person name="Salse J."/>
            <person name="Schmutz J."/>
            <person name="Rensing S.A."/>
        </authorList>
    </citation>
    <scope>NUCLEOTIDE SEQUENCE [LARGE SCALE GENOMIC DNA]</scope>
    <source>
        <strain evidence="5 6">cv. Gransden 2004</strain>
    </source>
</reference>
<protein>
    <recommendedName>
        <fullName evidence="3">DUF4743 domain-containing protein</fullName>
    </recommendedName>
</protein>
<comment type="similarity">
    <text evidence="2">Belongs to the Nudix hydrolase family.</text>
</comment>
<reference evidence="5" key="3">
    <citation type="submission" date="2020-12" db="UniProtKB">
        <authorList>
            <consortium name="EnsemblPlants"/>
        </authorList>
    </citation>
    <scope>IDENTIFICATION</scope>
</reference>
<dbReference type="InterPro" id="IPR015797">
    <property type="entry name" value="NUDIX_hydrolase-like_dom_sf"/>
</dbReference>
<evidence type="ECO:0000256" key="2">
    <source>
        <dbReference type="ARBA" id="ARBA00005582"/>
    </source>
</evidence>
<accession>A0A2K1KW83</accession>
<dbReference type="PANTHER" id="PTHR13622">
    <property type="entry name" value="THIAMIN PYROPHOSPHOKINASE"/>
    <property type="match status" value="1"/>
</dbReference>
<dbReference type="Gene3D" id="3.90.79.10">
    <property type="entry name" value="Nucleoside Triphosphate Pyrophosphohydrolase"/>
    <property type="match status" value="1"/>
</dbReference>
<dbReference type="STRING" id="3218.A0A2K1KW83"/>
<dbReference type="InterPro" id="IPR031804">
    <property type="entry name" value="DUF4743"/>
</dbReference>
<dbReference type="GeneID" id="112279616"/>
<evidence type="ECO:0000313" key="6">
    <source>
        <dbReference type="Proteomes" id="UP000006727"/>
    </source>
</evidence>
<dbReference type="Pfam" id="PF15916">
    <property type="entry name" value="DUF4743"/>
    <property type="match status" value="1"/>
</dbReference>
<evidence type="ECO:0000259" key="3">
    <source>
        <dbReference type="Pfam" id="PF15916"/>
    </source>
</evidence>
<dbReference type="Proteomes" id="UP000006727">
    <property type="component" value="Chromosome 3"/>
</dbReference>
<evidence type="ECO:0000313" key="5">
    <source>
        <dbReference type="EnsemblPlants" id="Pp3c3_27400V3.1"/>
    </source>
</evidence>
<dbReference type="PANTHER" id="PTHR13622:SF8">
    <property type="entry name" value="THIAMIN PYROPHOSPHOKINASE 1"/>
    <property type="match status" value="1"/>
</dbReference>
<proteinExistence type="inferred from homology"/>
<dbReference type="SUPFAM" id="SSF55811">
    <property type="entry name" value="Nudix"/>
    <property type="match status" value="1"/>
</dbReference>
<dbReference type="Gramene" id="Pp3c3_27400V3.1">
    <property type="protein sequence ID" value="Pp3c3_27400V3.1"/>
    <property type="gene ID" value="Pp3c3_27400"/>
</dbReference>
<dbReference type="RefSeq" id="XP_024370007.1">
    <property type="nucleotide sequence ID" value="XM_024514239.2"/>
</dbReference>
<evidence type="ECO:0000256" key="1">
    <source>
        <dbReference type="ARBA" id="ARBA00003778"/>
    </source>
</evidence>
<dbReference type="PaxDb" id="3218-PP1S376_42V6.1"/>
<sequence>MGDPAIESLGPFWETVVNNCNVGREHKKSFIPFKLEGEILGYIHPRFWERIKRFEKIFFHDPGDLRIGTGNGWITLHPTCNSTGERTRQIDTILRLLENEKNITDWRNELCPVVTRFDGHRYFSIERAALPFFGIKCYGLHMNGFVRMNGKDFLWISRRSKKKKSFAGIMDNMVVAGQTPGGNCKEKLIQKALAKANIPVHMAQKAVSCGHVSYEQCNGLKMKRDVIYCYDLELPPDFLPFNNDGDIEDFKLVSLADVAKLVCTPGQYKLNSALVVMDFLFRHGHIHPLQAGYIRLHESLHSGDNH</sequence>
<dbReference type="AlphaFoldDB" id="A0A2K1KW83"/>